<dbReference type="SUPFAM" id="SSF63737">
    <property type="entry name" value="Leukotriene A4 hydrolase N-terminal domain"/>
    <property type="match status" value="1"/>
</dbReference>
<dbReference type="Proteomes" id="UP000218231">
    <property type="component" value="Unassembled WGS sequence"/>
</dbReference>
<evidence type="ECO:0000313" key="3">
    <source>
        <dbReference type="EMBL" id="PAV77860.1"/>
    </source>
</evidence>
<keyword evidence="4" id="KW-1185">Reference proteome</keyword>
<protein>
    <recommendedName>
        <fullName evidence="2">Aminopeptidase N-like N-terminal domain-containing protein</fullName>
    </recommendedName>
</protein>
<dbReference type="PANTHER" id="PTHR11533">
    <property type="entry name" value="PROTEASE M1 ZINC METALLOPROTEASE"/>
    <property type="match status" value="1"/>
</dbReference>
<keyword evidence="1" id="KW-0812">Transmembrane</keyword>
<feature type="transmembrane region" description="Helical" evidence="1">
    <location>
        <begin position="12"/>
        <end position="35"/>
    </location>
</feature>
<dbReference type="PANTHER" id="PTHR11533:SF299">
    <property type="entry name" value="AMINOPEPTIDASE"/>
    <property type="match status" value="1"/>
</dbReference>
<dbReference type="GO" id="GO:0043171">
    <property type="term" value="P:peptide catabolic process"/>
    <property type="evidence" value="ECO:0007669"/>
    <property type="project" value="TreeGrafter"/>
</dbReference>
<dbReference type="InterPro" id="IPR045357">
    <property type="entry name" value="Aminopeptidase_N-like_N"/>
</dbReference>
<dbReference type="GO" id="GO:0070006">
    <property type="term" value="F:metalloaminopeptidase activity"/>
    <property type="evidence" value="ECO:0007669"/>
    <property type="project" value="TreeGrafter"/>
</dbReference>
<dbReference type="GO" id="GO:0006508">
    <property type="term" value="P:proteolysis"/>
    <property type="evidence" value="ECO:0007669"/>
    <property type="project" value="TreeGrafter"/>
</dbReference>
<keyword evidence="1" id="KW-1133">Transmembrane helix</keyword>
<name>A0A2A2KV80_9BILA</name>
<dbReference type="Gene3D" id="2.60.40.1730">
    <property type="entry name" value="tricorn interacting facor f3 domain"/>
    <property type="match status" value="1"/>
</dbReference>
<dbReference type="GO" id="GO:0008270">
    <property type="term" value="F:zinc ion binding"/>
    <property type="evidence" value="ECO:0007669"/>
    <property type="project" value="TreeGrafter"/>
</dbReference>
<organism evidence="3 4">
    <name type="scientific">Diploscapter pachys</name>
    <dbReference type="NCBI Taxonomy" id="2018661"/>
    <lineage>
        <taxon>Eukaryota</taxon>
        <taxon>Metazoa</taxon>
        <taxon>Ecdysozoa</taxon>
        <taxon>Nematoda</taxon>
        <taxon>Chromadorea</taxon>
        <taxon>Rhabditida</taxon>
        <taxon>Rhabditina</taxon>
        <taxon>Rhabditomorpha</taxon>
        <taxon>Rhabditoidea</taxon>
        <taxon>Rhabditidae</taxon>
        <taxon>Diploscapter</taxon>
    </lineage>
</organism>
<dbReference type="STRING" id="2018661.A0A2A2KV80"/>
<comment type="caution">
    <text evidence="3">The sequence shown here is derived from an EMBL/GenBank/DDBJ whole genome shotgun (WGS) entry which is preliminary data.</text>
</comment>
<sequence length="336" mass="38295">MQKQACCNVRFYFTWLTCTAVCSLFYALIVFLALANKEVLPNDTIPSVIPYIAIPSLYNVTLNFNTTATRGNLTYTGIVLMHFTPITQVDRLFVNKGSQLKITMAYLIDPMKRYPVKIAAYDANYEIQAFICPFNLTMQQNYTLGMEFVGRLNDNGLRQVKYDDENSDNRYAISFGNQKIYQKGLRYVFPCLDTRDYPALLSAVILHSSTLRVLSNYSPITVQVTELQSQSFIVTSSPQQPSQFTFALTALQPQISQYQNITISAYYRRNALSEVYIPRQTQLMDAMSLRIGKLDVIVLPSITTVHRPGISLVNEDEAIQDVEARDDYPSKDYQKM</sequence>
<dbReference type="EMBL" id="LIAE01007650">
    <property type="protein sequence ID" value="PAV77860.1"/>
    <property type="molecule type" value="Genomic_DNA"/>
</dbReference>
<evidence type="ECO:0000313" key="4">
    <source>
        <dbReference type="Proteomes" id="UP000218231"/>
    </source>
</evidence>
<dbReference type="GO" id="GO:0016020">
    <property type="term" value="C:membrane"/>
    <property type="evidence" value="ECO:0007669"/>
    <property type="project" value="TreeGrafter"/>
</dbReference>
<evidence type="ECO:0000259" key="2">
    <source>
        <dbReference type="Pfam" id="PF17900"/>
    </source>
</evidence>
<accession>A0A2A2KV80</accession>
<dbReference type="InterPro" id="IPR042097">
    <property type="entry name" value="Aminopeptidase_N-like_N_sf"/>
</dbReference>
<reference evidence="3 4" key="1">
    <citation type="journal article" date="2017" name="Curr. Biol.">
        <title>Genome architecture and evolution of a unichromosomal asexual nematode.</title>
        <authorList>
            <person name="Fradin H."/>
            <person name="Zegar C."/>
            <person name="Gutwein M."/>
            <person name="Lucas J."/>
            <person name="Kovtun M."/>
            <person name="Corcoran D."/>
            <person name="Baugh L.R."/>
            <person name="Kiontke K."/>
            <person name="Gunsalus K."/>
            <person name="Fitch D.H."/>
            <person name="Piano F."/>
        </authorList>
    </citation>
    <scope>NUCLEOTIDE SEQUENCE [LARGE SCALE GENOMIC DNA]</scope>
    <source>
        <strain evidence="3">PF1309</strain>
    </source>
</reference>
<keyword evidence="1" id="KW-0472">Membrane</keyword>
<dbReference type="Pfam" id="PF17900">
    <property type="entry name" value="Peptidase_M1_N"/>
    <property type="match status" value="1"/>
</dbReference>
<feature type="domain" description="Aminopeptidase N-like N-terminal" evidence="2">
    <location>
        <begin position="55"/>
        <end position="226"/>
    </location>
</feature>
<gene>
    <name evidence="3" type="ORF">WR25_19987</name>
</gene>
<dbReference type="OrthoDB" id="5838294at2759"/>
<dbReference type="GO" id="GO:0005615">
    <property type="term" value="C:extracellular space"/>
    <property type="evidence" value="ECO:0007669"/>
    <property type="project" value="TreeGrafter"/>
</dbReference>
<dbReference type="InterPro" id="IPR050344">
    <property type="entry name" value="Peptidase_M1_aminopeptidases"/>
</dbReference>
<dbReference type="GO" id="GO:0042277">
    <property type="term" value="F:peptide binding"/>
    <property type="evidence" value="ECO:0007669"/>
    <property type="project" value="TreeGrafter"/>
</dbReference>
<proteinExistence type="predicted"/>
<dbReference type="AlphaFoldDB" id="A0A2A2KV80"/>
<evidence type="ECO:0000256" key="1">
    <source>
        <dbReference type="SAM" id="Phobius"/>
    </source>
</evidence>
<dbReference type="GO" id="GO:0005737">
    <property type="term" value="C:cytoplasm"/>
    <property type="evidence" value="ECO:0007669"/>
    <property type="project" value="TreeGrafter"/>
</dbReference>